<evidence type="ECO:0000313" key="3">
    <source>
        <dbReference type="Proteomes" id="UP000001064"/>
    </source>
</evidence>
<gene>
    <name evidence="2" type="ORF">DICPUDRAFT_92386</name>
</gene>
<dbReference type="KEGG" id="dpp:DICPUDRAFT_92386"/>
<evidence type="ECO:0000256" key="1">
    <source>
        <dbReference type="SAM" id="Coils"/>
    </source>
</evidence>
<evidence type="ECO:0000313" key="2">
    <source>
        <dbReference type="EMBL" id="EGC33552.1"/>
    </source>
</evidence>
<sequence>MKPITSDGYRACLVFDLIKSNKRLSLSANELDTGKKNQETMKKQISEQLESLSNEINNQFTKLNKLIYVFDHHYQSFSQLLKSNESINDKTITNKILALKNSIGYSVYLAQFSYQEILSINGDFVKDDTSSVVSNFLDPNDLSPITLFGIDTHIDIDEILPINCLKNIEPKLTRDANSEDEIKTYTASSLVIIKNETLNIPPPLIQSSSCSENINPNKNKKTKTK</sequence>
<feature type="coiled-coil region" evidence="1">
    <location>
        <begin position="35"/>
        <end position="62"/>
    </location>
</feature>
<keyword evidence="1" id="KW-0175">Coiled coil</keyword>
<proteinExistence type="predicted"/>
<dbReference type="EMBL" id="GL871137">
    <property type="protein sequence ID" value="EGC33552.1"/>
    <property type="molecule type" value="Genomic_DNA"/>
</dbReference>
<dbReference type="VEuPathDB" id="AmoebaDB:DICPUDRAFT_92386"/>
<dbReference type="InParanoid" id="F0ZR81"/>
<dbReference type="RefSeq" id="XP_003289934.1">
    <property type="nucleotide sequence ID" value="XM_003289886.1"/>
</dbReference>
<dbReference type="GeneID" id="10504277"/>
<dbReference type="AlphaFoldDB" id="F0ZR81"/>
<protein>
    <submittedName>
        <fullName evidence="2">Expressed protein</fullName>
    </submittedName>
</protein>
<reference evidence="3" key="1">
    <citation type="journal article" date="2011" name="Genome Biol.">
        <title>Comparative genomics of the social amoebae Dictyostelium discoideum and Dictyostelium purpureum.</title>
        <authorList>
            <consortium name="US DOE Joint Genome Institute (JGI-PGF)"/>
            <person name="Sucgang R."/>
            <person name="Kuo A."/>
            <person name="Tian X."/>
            <person name="Salerno W."/>
            <person name="Parikh A."/>
            <person name="Feasley C.L."/>
            <person name="Dalin E."/>
            <person name="Tu H."/>
            <person name="Huang E."/>
            <person name="Barry K."/>
            <person name="Lindquist E."/>
            <person name="Shapiro H."/>
            <person name="Bruce D."/>
            <person name="Schmutz J."/>
            <person name="Salamov A."/>
            <person name="Fey P."/>
            <person name="Gaudet P."/>
            <person name="Anjard C."/>
            <person name="Babu M.M."/>
            <person name="Basu S."/>
            <person name="Bushmanova Y."/>
            <person name="van der Wel H."/>
            <person name="Katoh-Kurasawa M."/>
            <person name="Dinh C."/>
            <person name="Coutinho P.M."/>
            <person name="Saito T."/>
            <person name="Elias M."/>
            <person name="Schaap P."/>
            <person name="Kay R.R."/>
            <person name="Henrissat B."/>
            <person name="Eichinger L."/>
            <person name="Rivero F."/>
            <person name="Putnam N.H."/>
            <person name="West C.M."/>
            <person name="Loomis W.F."/>
            <person name="Chisholm R.L."/>
            <person name="Shaulsky G."/>
            <person name="Strassmann J.E."/>
            <person name="Queller D.C."/>
            <person name="Kuspa A."/>
            <person name="Grigoriev I.V."/>
        </authorList>
    </citation>
    <scope>NUCLEOTIDE SEQUENCE [LARGE SCALE GENOMIC DNA]</scope>
    <source>
        <strain evidence="3">QSDP1</strain>
    </source>
</reference>
<organism evidence="2 3">
    <name type="scientific">Dictyostelium purpureum</name>
    <name type="common">Slime mold</name>
    <dbReference type="NCBI Taxonomy" id="5786"/>
    <lineage>
        <taxon>Eukaryota</taxon>
        <taxon>Amoebozoa</taxon>
        <taxon>Evosea</taxon>
        <taxon>Eumycetozoa</taxon>
        <taxon>Dictyostelia</taxon>
        <taxon>Dictyosteliales</taxon>
        <taxon>Dictyosteliaceae</taxon>
        <taxon>Dictyostelium</taxon>
    </lineage>
</organism>
<name>F0ZR81_DICPU</name>
<keyword evidence="3" id="KW-1185">Reference proteome</keyword>
<dbReference type="Proteomes" id="UP000001064">
    <property type="component" value="Unassembled WGS sequence"/>
</dbReference>
<accession>F0ZR81</accession>